<keyword evidence="2" id="KW-1003">Cell membrane</keyword>
<feature type="transmembrane region" description="Helical" evidence="6">
    <location>
        <begin position="305"/>
        <end position="323"/>
    </location>
</feature>
<dbReference type="GO" id="GO:0005886">
    <property type="term" value="C:plasma membrane"/>
    <property type="evidence" value="ECO:0007669"/>
    <property type="project" value="UniProtKB-SubCell"/>
</dbReference>
<dbReference type="PANTHER" id="PTHR32322:SF18">
    <property type="entry name" value="S-ADENOSYLMETHIONINE_S-ADENOSYLHOMOCYSTEINE TRANSPORTER"/>
    <property type="match status" value="1"/>
</dbReference>
<organism evidence="8 9">
    <name type="scientific">Parabacteroides johnsonii DSM 18315</name>
    <dbReference type="NCBI Taxonomy" id="537006"/>
    <lineage>
        <taxon>Bacteria</taxon>
        <taxon>Pseudomonadati</taxon>
        <taxon>Bacteroidota</taxon>
        <taxon>Bacteroidia</taxon>
        <taxon>Bacteroidales</taxon>
        <taxon>Tannerellaceae</taxon>
        <taxon>Parabacteroides</taxon>
    </lineage>
</organism>
<feature type="transmembrane region" description="Helical" evidence="6">
    <location>
        <begin position="66"/>
        <end position="84"/>
    </location>
</feature>
<comment type="subcellular location">
    <subcellularLocation>
        <location evidence="1">Cell membrane</location>
        <topology evidence="1">Multi-pass membrane protein</topology>
    </subcellularLocation>
</comment>
<dbReference type="AlphaFoldDB" id="B7B8D7"/>
<accession>B7B8D7</accession>
<dbReference type="InterPro" id="IPR037185">
    <property type="entry name" value="EmrE-like"/>
</dbReference>
<evidence type="ECO:0000256" key="3">
    <source>
        <dbReference type="ARBA" id="ARBA00022692"/>
    </source>
</evidence>
<protein>
    <submittedName>
        <fullName evidence="8">Putative membrane protein</fullName>
    </submittedName>
</protein>
<feature type="transmembrane region" description="Helical" evidence="6">
    <location>
        <begin position="96"/>
        <end position="117"/>
    </location>
</feature>
<feature type="transmembrane region" description="Helical" evidence="6">
    <location>
        <begin position="123"/>
        <end position="143"/>
    </location>
</feature>
<feature type="transmembrane region" description="Helical" evidence="6">
    <location>
        <begin position="188"/>
        <end position="207"/>
    </location>
</feature>
<reference evidence="8 9" key="1">
    <citation type="submission" date="2008-10" db="EMBL/GenBank/DDBJ databases">
        <title>Draft genome sequence of Parabacteroides johnsonii (DSM 18315).</title>
        <authorList>
            <person name="Sudarsanam P."/>
            <person name="Ley R."/>
            <person name="Guruge J."/>
            <person name="Turnbaugh P.J."/>
            <person name="Mahowald M."/>
            <person name="Liep D."/>
            <person name="Gordon J."/>
        </authorList>
    </citation>
    <scope>NUCLEOTIDE SEQUENCE [LARGE SCALE GENOMIC DNA]</scope>
    <source>
        <strain evidence="8 9">DSM 18315</strain>
    </source>
</reference>
<evidence type="ECO:0000313" key="8">
    <source>
        <dbReference type="EMBL" id="EEC97304.1"/>
    </source>
</evidence>
<evidence type="ECO:0000256" key="2">
    <source>
        <dbReference type="ARBA" id="ARBA00022475"/>
    </source>
</evidence>
<dbReference type="EMBL" id="ABYH01000110">
    <property type="protein sequence ID" value="EEC97304.1"/>
    <property type="molecule type" value="Genomic_DNA"/>
</dbReference>
<keyword evidence="4 6" id="KW-1133">Transmembrane helix</keyword>
<dbReference type="InterPro" id="IPR050638">
    <property type="entry name" value="AA-Vitamin_Transporters"/>
</dbReference>
<sequence length="341" mass="37462">MECEQVSDINLDPFAHFYYLCSRFTRKNTMNNLKGFAFGILTSATFGLIPLFTLPLMAKGMQFDSILFYRFLFAALALTGIMAAKNESFHVEKRDIPVLVLLGFFYTASAMFLFWGYNFMSAGIATTLHFTYPIFVTLIMLLVFREKTSWITLMAIILAICGVARLSIGEGTDSSDLPSLTDHPSALGIFIVLLSAIGYALYITTVNKSRVQKMTGRCLTFYVFIVSTILFAIKAGTNQGIQPIPDWMSFANLILLAIVPTVISNITLVLAVRGIGGTLTAVLGAVEPITAVCVGVLVFSEPFTPNLAIGILLIIIAVTLIILSKSIQSTLRKIYRAARLR</sequence>
<feature type="domain" description="EamA" evidence="7">
    <location>
        <begin position="34"/>
        <end position="164"/>
    </location>
</feature>
<dbReference type="Proteomes" id="UP000005510">
    <property type="component" value="Unassembled WGS sequence"/>
</dbReference>
<proteinExistence type="predicted"/>
<dbReference type="Pfam" id="PF00892">
    <property type="entry name" value="EamA"/>
    <property type="match status" value="2"/>
</dbReference>
<dbReference type="HOGENOM" id="CLU_033863_9_3_10"/>
<feature type="transmembrane region" description="Helical" evidence="6">
    <location>
        <begin position="150"/>
        <end position="168"/>
    </location>
</feature>
<feature type="transmembrane region" description="Helical" evidence="6">
    <location>
        <begin position="219"/>
        <end position="237"/>
    </location>
</feature>
<feature type="domain" description="EamA" evidence="7">
    <location>
        <begin position="187"/>
        <end position="322"/>
    </location>
</feature>
<reference evidence="8 9" key="2">
    <citation type="submission" date="2008-10" db="EMBL/GenBank/DDBJ databases">
        <authorList>
            <person name="Fulton L."/>
            <person name="Clifton S."/>
            <person name="Fulton B."/>
            <person name="Xu J."/>
            <person name="Minx P."/>
            <person name="Pepin K.H."/>
            <person name="Johnson M."/>
            <person name="Bhonagiri V."/>
            <person name="Nash W.E."/>
            <person name="Mardis E.R."/>
            <person name="Wilson R.K."/>
        </authorList>
    </citation>
    <scope>NUCLEOTIDE SEQUENCE [LARGE SCALE GENOMIC DNA]</scope>
    <source>
        <strain evidence="8 9">DSM 18315</strain>
    </source>
</reference>
<dbReference type="InterPro" id="IPR000620">
    <property type="entry name" value="EamA_dom"/>
</dbReference>
<evidence type="ECO:0000256" key="5">
    <source>
        <dbReference type="ARBA" id="ARBA00023136"/>
    </source>
</evidence>
<comment type="caution">
    <text evidence="8">The sequence shown here is derived from an EMBL/GenBank/DDBJ whole genome shotgun (WGS) entry which is preliminary data.</text>
</comment>
<evidence type="ECO:0000256" key="1">
    <source>
        <dbReference type="ARBA" id="ARBA00004651"/>
    </source>
</evidence>
<gene>
    <name evidence="8" type="ORF">PRABACTJOHN_01288</name>
</gene>
<evidence type="ECO:0000259" key="7">
    <source>
        <dbReference type="Pfam" id="PF00892"/>
    </source>
</evidence>
<feature type="transmembrane region" description="Helical" evidence="6">
    <location>
        <begin position="249"/>
        <end position="272"/>
    </location>
</feature>
<feature type="transmembrane region" description="Helical" evidence="6">
    <location>
        <begin position="279"/>
        <end position="299"/>
    </location>
</feature>
<dbReference type="PANTHER" id="PTHR32322">
    <property type="entry name" value="INNER MEMBRANE TRANSPORTER"/>
    <property type="match status" value="1"/>
</dbReference>
<keyword evidence="3 6" id="KW-0812">Transmembrane</keyword>
<name>B7B8D7_9BACT</name>
<keyword evidence="5 6" id="KW-0472">Membrane</keyword>
<evidence type="ECO:0000256" key="6">
    <source>
        <dbReference type="SAM" id="Phobius"/>
    </source>
</evidence>
<dbReference type="SUPFAM" id="SSF103481">
    <property type="entry name" value="Multidrug resistance efflux transporter EmrE"/>
    <property type="match status" value="2"/>
</dbReference>
<feature type="transmembrane region" description="Helical" evidence="6">
    <location>
        <begin position="33"/>
        <end position="54"/>
    </location>
</feature>
<evidence type="ECO:0000256" key="4">
    <source>
        <dbReference type="ARBA" id="ARBA00022989"/>
    </source>
</evidence>
<evidence type="ECO:0000313" key="9">
    <source>
        <dbReference type="Proteomes" id="UP000005510"/>
    </source>
</evidence>